<evidence type="ECO:0000256" key="5">
    <source>
        <dbReference type="ARBA" id="ARBA00023002"/>
    </source>
</evidence>
<dbReference type="PROSITE" id="PS51387">
    <property type="entry name" value="FAD_PCMH"/>
    <property type="match status" value="1"/>
</dbReference>
<feature type="domain" description="FAD-binding PCMH-type" evidence="6">
    <location>
        <begin position="39"/>
        <end position="209"/>
    </location>
</feature>
<proteinExistence type="inferred from homology"/>
<dbReference type="EMBL" id="BSNS01000011">
    <property type="protein sequence ID" value="GLQ54899.1"/>
    <property type="molecule type" value="Genomic_DNA"/>
</dbReference>
<dbReference type="InterPro" id="IPR006093">
    <property type="entry name" value="Oxy_OxRdtase_FAD_BS"/>
</dbReference>
<keyword evidence="8" id="KW-1185">Reference proteome</keyword>
<dbReference type="PROSITE" id="PS00862">
    <property type="entry name" value="OX2_COVAL_FAD"/>
    <property type="match status" value="1"/>
</dbReference>
<dbReference type="InterPro" id="IPR006094">
    <property type="entry name" value="Oxid_FAD_bind_N"/>
</dbReference>
<evidence type="ECO:0000256" key="2">
    <source>
        <dbReference type="ARBA" id="ARBA00005466"/>
    </source>
</evidence>
<dbReference type="PANTHER" id="PTHR42973">
    <property type="entry name" value="BINDING OXIDOREDUCTASE, PUTATIVE (AFU_ORTHOLOGUE AFUA_1G17690)-RELATED"/>
    <property type="match status" value="1"/>
</dbReference>
<comment type="caution">
    <text evidence="7">The sequence shown here is derived from an EMBL/GenBank/DDBJ whole genome shotgun (WGS) entry which is preliminary data.</text>
</comment>
<evidence type="ECO:0000256" key="3">
    <source>
        <dbReference type="ARBA" id="ARBA00022630"/>
    </source>
</evidence>
<accession>A0ABQ5W533</accession>
<dbReference type="InterPro" id="IPR036318">
    <property type="entry name" value="FAD-bd_PCMH-like_sf"/>
</dbReference>
<keyword evidence="4" id="KW-0274">FAD</keyword>
<evidence type="ECO:0000313" key="7">
    <source>
        <dbReference type="EMBL" id="GLQ54899.1"/>
    </source>
</evidence>
<dbReference type="InterPro" id="IPR016166">
    <property type="entry name" value="FAD-bd_PCMH"/>
</dbReference>
<evidence type="ECO:0000256" key="4">
    <source>
        <dbReference type="ARBA" id="ARBA00022827"/>
    </source>
</evidence>
<gene>
    <name evidence="7" type="ORF">GCM10010862_21580</name>
</gene>
<keyword evidence="3" id="KW-0285">Flavoprotein</keyword>
<sequence>MHDRLALPIDVLRSALSCRVVTPSDSDYNRMRTVMMGGIDRRPSAIVCPLTVEDIAHTIAFARQHGAELAVRSGGHSSAGHSVTDGGIVIDLRELKALDVDVAGRTAWAQAGLTAGEVTEALAEHGLAVGFGDTGTVGIGGITLGGGVGFLVRKFGLTIDSLLAAEIVTADGRVIEADATNHPDLFWALRGGGGNFGVVTRFKFQLRELPSFYGGMLILPATPEVVAGFMAEAEAAPEEFSAIANVMPAPPMPFLPAELHGKMIVMGLVAYAGDVAKGKEVVDRFRALAEPLADMVKPMSYGGMFGPEDPDYRPTAVSRIMYLDGFGKQQAQTALDALAASDAPLRVVQLRVLGGAVARVSPDATAYVHRTQKIMAAVASFYVGPDDKPRREAWVKDLSAALGPVPGAYVNFLGDEGEERVRAAYPGATWDRLAKVKAQYDPDNVFRLNQNIPPAT</sequence>
<dbReference type="InterPro" id="IPR016167">
    <property type="entry name" value="FAD-bd_PCMH_sub1"/>
</dbReference>
<dbReference type="InterPro" id="IPR050416">
    <property type="entry name" value="FAD-linked_Oxidoreductase"/>
</dbReference>
<evidence type="ECO:0000256" key="1">
    <source>
        <dbReference type="ARBA" id="ARBA00001974"/>
    </source>
</evidence>
<name>A0ABQ5W533_9HYPH</name>
<dbReference type="Pfam" id="PF01565">
    <property type="entry name" value="FAD_binding_4"/>
    <property type="match status" value="1"/>
</dbReference>
<dbReference type="Gene3D" id="3.40.462.20">
    <property type="match status" value="1"/>
</dbReference>
<keyword evidence="5" id="KW-0560">Oxidoreductase</keyword>
<dbReference type="Gene3D" id="3.30.43.10">
    <property type="entry name" value="Uridine Diphospho-n-acetylenolpyruvylglucosamine Reductase, domain 2"/>
    <property type="match status" value="1"/>
</dbReference>
<organism evidence="7 8">
    <name type="scientific">Devosia nitrariae</name>
    <dbReference type="NCBI Taxonomy" id="2071872"/>
    <lineage>
        <taxon>Bacteria</taxon>
        <taxon>Pseudomonadati</taxon>
        <taxon>Pseudomonadota</taxon>
        <taxon>Alphaproteobacteria</taxon>
        <taxon>Hyphomicrobiales</taxon>
        <taxon>Devosiaceae</taxon>
        <taxon>Devosia</taxon>
    </lineage>
</organism>
<dbReference type="SUPFAM" id="SSF56176">
    <property type="entry name" value="FAD-binding/transporter-associated domain-like"/>
    <property type="match status" value="1"/>
</dbReference>
<comment type="cofactor">
    <cofactor evidence="1">
        <name>FAD</name>
        <dbReference type="ChEBI" id="CHEBI:57692"/>
    </cofactor>
</comment>
<protein>
    <submittedName>
        <fullName evidence="7">FAD-linked oxidase</fullName>
    </submittedName>
</protein>
<dbReference type="Proteomes" id="UP001156691">
    <property type="component" value="Unassembled WGS sequence"/>
</dbReference>
<dbReference type="InterPro" id="IPR016169">
    <property type="entry name" value="FAD-bd_PCMH_sub2"/>
</dbReference>
<dbReference type="InterPro" id="IPR012951">
    <property type="entry name" value="BBE"/>
</dbReference>
<dbReference type="Gene3D" id="3.30.465.10">
    <property type="match status" value="1"/>
</dbReference>
<dbReference type="RefSeq" id="WP_284340344.1">
    <property type="nucleotide sequence ID" value="NZ_BSNS01000011.1"/>
</dbReference>
<evidence type="ECO:0000259" key="6">
    <source>
        <dbReference type="PROSITE" id="PS51387"/>
    </source>
</evidence>
<reference evidence="8" key="1">
    <citation type="journal article" date="2019" name="Int. J. Syst. Evol. Microbiol.">
        <title>The Global Catalogue of Microorganisms (GCM) 10K type strain sequencing project: providing services to taxonomists for standard genome sequencing and annotation.</title>
        <authorList>
            <consortium name="The Broad Institute Genomics Platform"/>
            <consortium name="The Broad Institute Genome Sequencing Center for Infectious Disease"/>
            <person name="Wu L."/>
            <person name="Ma J."/>
        </authorList>
    </citation>
    <scope>NUCLEOTIDE SEQUENCE [LARGE SCALE GENOMIC DNA]</scope>
    <source>
        <strain evidence="8">NBRC 112416</strain>
    </source>
</reference>
<dbReference type="PANTHER" id="PTHR42973:SF39">
    <property type="entry name" value="FAD-BINDING PCMH-TYPE DOMAIN-CONTAINING PROTEIN"/>
    <property type="match status" value="1"/>
</dbReference>
<comment type="similarity">
    <text evidence="2">Belongs to the oxygen-dependent FAD-linked oxidoreductase family.</text>
</comment>
<dbReference type="Pfam" id="PF08031">
    <property type="entry name" value="BBE"/>
    <property type="match status" value="1"/>
</dbReference>
<evidence type="ECO:0000313" key="8">
    <source>
        <dbReference type="Proteomes" id="UP001156691"/>
    </source>
</evidence>